<dbReference type="Pfam" id="PF04087">
    <property type="entry name" value="DUF389"/>
    <property type="match status" value="1"/>
</dbReference>
<dbReference type="STRING" id="1073328.SAMN05216294_1383"/>
<feature type="transmembrane region" description="Helical" evidence="2">
    <location>
        <begin position="121"/>
        <end position="140"/>
    </location>
</feature>
<keyword evidence="1" id="KW-0175">Coiled coil</keyword>
<name>A0A1H2Q307_9FLAO</name>
<protein>
    <submittedName>
        <fullName evidence="3">Uncharacterized hydrophobic domain-containing protein</fullName>
    </submittedName>
</protein>
<keyword evidence="4" id="KW-1185">Reference proteome</keyword>
<dbReference type="PANTHER" id="PTHR20992:SF9">
    <property type="entry name" value="AT15442P-RELATED"/>
    <property type="match status" value="1"/>
</dbReference>
<evidence type="ECO:0000256" key="1">
    <source>
        <dbReference type="SAM" id="Coils"/>
    </source>
</evidence>
<keyword evidence="2" id="KW-0812">Transmembrane</keyword>
<dbReference type="AlphaFoldDB" id="A0A1H2Q307"/>
<feature type="transmembrane region" description="Helical" evidence="2">
    <location>
        <begin position="64"/>
        <end position="81"/>
    </location>
</feature>
<reference evidence="4" key="1">
    <citation type="submission" date="2016-10" db="EMBL/GenBank/DDBJ databases">
        <authorList>
            <person name="Varghese N."/>
            <person name="Submissions S."/>
        </authorList>
    </citation>
    <scope>NUCLEOTIDE SEQUENCE [LARGE SCALE GENOMIC DNA]</scope>
    <source>
        <strain evidence="4">DSM 25030</strain>
    </source>
</reference>
<feature type="coiled-coil region" evidence="1">
    <location>
        <begin position="375"/>
        <end position="402"/>
    </location>
</feature>
<evidence type="ECO:0000313" key="3">
    <source>
        <dbReference type="EMBL" id="SDW01483.1"/>
    </source>
</evidence>
<dbReference type="PANTHER" id="PTHR20992">
    <property type="entry name" value="AT15442P-RELATED"/>
    <property type="match status" value="1"/>
</dbReference>
<keyword evidence="2" id="KW-0472">Membrane</keyword>
<feature type="transmembrane region" description="Helical" evidence="2">
    <location>
        <begin position="160"/>
        <end position="176"/>
    </location>
</feature>
<proteinExistence type="predicted"/>
<organism evidence="3 4">
    <name type="scientific">Flagellimonas zhangzhouensis</name>
    <dbReference type="NCBI Taxonomy" id="1073328"/>
    <lineage>
        <taxon>Bacteria</taxon>
        <taxon>Pseudomonadati</taxon>
        <taxon>Bacteroidota</taxon>
        <taxon>Flavobacteriia</taxon>
        <taxon>Flavobacteriales</taxon>
        <taxon>Flavobacteriaceae</taxon>
        <taxon>Flagellimonas</taxon>
    </lineage>
</organism>
<dbReference type="InterPro" id="IPR005240">
    <property type="entry name" value="DUF389"/>
</dbReference>
<keyword evidence="2" id="KW-1133">Transmembrane helix</keyword>
<gene>
    <name evidence="3" type="ORF">SAMN04487892_0034</name>
</gene>
<feature type="transmembrane region" description="Helical" evidence="2">
    <location>
        <begin position="255"/>
        <end position="276"/>
    </location>
</feature>
<dbReference type="EMBL" id="FNMY01000001">
    <property type="protein sequence ID" value="SDW01483.1"/>
    <property type="molecule type" value="Genomic_DNA"/>
</dbReference>
<dbReference type="Proteomes" id="UP000199592">
    <property type="component" value="Unassembled WGS sequence"/>
</dbReference>
<evidence type="ECO:0000313" key="4">
    <source>
        <dbReference type="Proteomes" id="UP000199592"/>
    </source>
</evidence>
<feature type="transmembrane region" description="Helical" evidence="2">
    <location>
        <begin position="87"/>
        <end position="109"/>
    </location>
</feature>
<dbReference type="RefSeq" id="WP_090293712.1">
    <property type="nucleotide sequence ID" value="NZ_FNKI01000002.1"/>
</dbReference>
<dbReference type="OrthoDB" id="9790659at2"/>
<feature type="transmembrane region" description="Helical" evidence="2">
    <location>
        <begin position="210"/>
        <end position="234"/>
    </location>
</feature>
<sequence>MSEEQIKDGIPPKKDSGDEVKKDFKGLLGSVRMFLSELLEIRSNTDAAATKDSIIADIPFKGHTSWILVCSIFIASIGLNANSTAVVIGAMLISPLMGPILGMGLSLAINDIDTLRRSLKNFTVMVVLSVITAFLFFYLFPLRDESSELLARTKPDIRDVLIAFFGGLALVIARAKKGTIASVIFGVAIATALMPPLCTVGFGLAIGKPWYAAGAMYLFIINTIFIGLATFLVIKFLRFPMVRYANSQRRRLIARLASITGILVMIPAGFTFYQVFQESLFKKQAQEFLRETVEVYQFDGAGRYVDNLTKLEYSDDEASVIEVVFMGDELVPDNVINTWRSQKEQYSRLKDVELHVIQGGKDDSEEKFNYVSELYEKNKAELMNKDEQIKLLEAEVAKLQFSVGKQIPFSEISREAKANYENISELGFSYLIKTDFKKLDTVPVFEIKWNDGVRNNQKETDSKKMLAWLKLRLQDSTLVVKEVE</sequence>
<accession>A0A1H2Q307</accession>
<feature type="transmembrane region" description="Helical" evidence="2">
    <location>
        <begin position="183"/>
        <end position="204"/>
    </location>
</feature>
<evidence type="ECO:0000256" key="2">
    <source>
        <dbReference type="SAM" id="Phobius"/>
    </source>
</evidence>